<dbReference type="PROSITE" id="PS50262">
    <property type="entry name" value="G_PROTEIN_RECEP_F1_2"/>
    <property type="match status" value="1"/>
</dbReference>
<dbReference type="InterPro" id="IPR052954">
    <property type="entry name" value="GPCR-Ligand_Int"/>
</dbReference>
<feature type="transmembrane region" description="Helical" evidence="5">
    <location>
        <begin position="194"/>
        <end position="220"/>
    </location>
</feature>
<dbReference type="Pfam" id="PF00001">
    <property type="entry name" value="7tm_1"/>
    <property type="match status" value="1"/>
</dbReference>
<accession>A0A7I8WCM0</accession>
<evidence type="ECO:0000256" key="1">
    <source>
        <dbReference type="ARBA" id="ARBA00004370"/>
    </source>
</evidence>
<dbReference type="EMBL" id="CAJFCJ010000029">
    <property type="protein sequence ID" value="CAD5125887.1"/>
    <property type="molecule type" value="Genomic_DNA"/>
</dbReference>
<feature type="transmembrane region" description="Helical" evidence="5">
    <location>
        <begin position="146"/>
        <end position="166"/>
    </location>
</feature>
<dbReference type="GO" id="GO:0004930">
    <property type="term" value="F:G protein-coupled receptor activity"/>
    <property type="evidence" value="ECO:0007669"/>
    <property type="project" value="InterPro"/>
</dbReference>
<keyword evidence="4 5" id="KW-0472">Membrane</keyword>
<comment type="subcellular location">
    <subcellularLocation>
        <location evidence="1">Membrane</location>
    </subcellularLocation>
</comment>
<dbReference type="OrthoDB" id="9990906at2759"/>
<protein>
    <recommendedName>
        <fullName evidence="6">G-protein coupled receptors family 1 profile domain-containing protein</fullName>
    </recommendedName>
</protein>
<evidence type="ECO:0000313" key="8">
    <source>
        <dbReference type="Proteomes" id="UP000549394"/>
    </source>
</evidence>
<dbReference type="SUPFAM" id="SSF81321">
    <property type="entry name" value="Family A G protein-coupled receptor-like"/>
    <property type="match status" value="1"/>
</dbReference>
<dbReference type="Proteomes" id="UP000549394">
    <property type="component" value="Unassembled WGS sequence"/>
</dbReference>
<dbReference type="GO" id="GO:0016020">
    <property type="term" value="C:membrane"/>
    <property type="evidence" value="ECO:0007669"/>
    <property type="project" value="UniProtKB-SubCell"/>
</dbReference>
<comment type="caution">
    <text evidence="7">The sequence shown here is derived from an EMBL/GenBank/DDBJ whole genome shotgun (WGS) entry which is preliminary data.</text>
</comment>
<keyword evidence="2 5" id="KW-0812">Transmembrane</keyword>
<proteinExistence type="predicted"/>
<keyword evidence="8" id="KW-1185">Reference proteome</keyword>
<dbReference type="InterPro" id="IPR017452">
    <property type="entry name" value="GPCR_Rhodpsn_7TM"/>
</dbReference>
<evidence type="ECO:0000313" key="7">
    <source>
        <dbReference type="EMBL" id="CAD5125887.1"/>
    </source>
</evidence>
<reference evidence="7 8" key="1">
    <citation type="submission" date="2020-08" db="EMBL/GenBank/DDBJ databases">
        <authorList>
            <person name="Hejnol A."/>
        </authorList>
    </citation>
    <scope>NUCLEOTIDE SEQUENCE [LARGE SCALE GENOMIC DNA]</scope>
</reference>
<feature type="transmembrane region" description="Helical" evidence="5">
    <location>
        <begin position="272"/>
        <end position="297"/>
    </location>
</feature>
<dbReference type="PRINTS" id="PR00237">
    <property type="entry name" value="GPCRRHODOPSN"/>
</dbReference>
<dbReference type="PANTHER" id="PTHR46641">
    <property type="entry name" value="FMRFAMIDE RECEPTOR-RELATED"/>
    <property type="match status" value="1"/>
</dbReference>
<organism evidence="7 8">
    <name type="scientific">Dimorphilus gyrociliatus</name>
    <dbReference type="NCBI Taxonomy" id="2664684"/>
    <lineage>
        <taxon>Eukaryota</taxon>
        <taxon>Metazoa</taxon>
        <taxon>Spiralia</taxon>
        <taxon>Lophotrochozoa</taxon>
        <taxon>Annelida</taxon>
        <taxon>Polychaeta</taxon>
        <taxon>Polychaeta incertae sedis</taxon>
        <taxon>Dinophilidae</taxon>
        <taxon>Dimorphilus</taxon>
    </lineage>
</organism>
<evidence type="ECO:0000256" key="2">
    <source>
        <dbReference type="ARBA" id="ARBA00022692"/>
    </source>
</evidence>
<dbReference type="AlphaFoldDB" id="A0A7I8WCM0"/>
<feature type="transmembrane region" description="Helical" evidence="5">
    <location>
        <begin position="30"/>
        <end position="50"/>
    </location>
</feature>
<keyword evidence="3 5" id="KW-1133">Transmembrane helix</keyword>
<sequence length="375" mass="42822">MVYGRVNNSLNDTSYDVNIYNEIAYGIIKYFFPFSLLIGTFANCFIVYIMRKKSVKSSVSVSIILCLLAVSDTTVLWTSEFRNWSRVAFNYDFIIQSDISCKFTKYLFYSSSHFSNWLVASFSIERMLVVWTPLNASRFCRSNRLATYLGLLITCIFGSNISWAVYSRIKLINGLGKECATEIPSSNFISYIPLINMILTVVMPFAIVLIGNSLIIVGLIRGSNRIEDGDSVAARNQRRITIGLVVTAASWLLLTFPQAIMEYLRPLIQGRAYFLSQTVGFSLLYLNHSINFFIYVLSAKTVRRELQKSVLCRLCNQNIGREERLLRVPVIRRRADVRKIRNQAAYPMILTQMTGMSKSNKKISSRLTRTIDQIC</sequence>
<evidence type="ECO:0000259" key="6">
    <source>
        <dbReference type="PROSITE" id="PS50262"/>
    </source>
</evidence>
<dbReference type="InterPro" id="IPR000276">
    <property type="entry name" value="GPCR_Rhodpsn"/>
</dbReference>
<name>A0A7I8WCM0_9ANNE</name>
<dbReference type="PANTHER" id="PTHR46641:SF25">
    <property type="entry name" value="CNMAMIDE RECEPTOR-RELATED"/>
    <property type="match status" value="1"/>
</dbReference>
<evidence type="ECO:0000256" key="5">
    <source>
        <dbReference type="SAM" id="Phobius"/>
    </source>
</evidence>
<feature type="domain" description="G-protein coupled receptors family 1 profile" evidence="6">
    <location>
        <begin position="42"/>
        <end position="295"/>
    </location>
</feature>
<feature type="transmembrane region" description="Helical" evidence="5">
    <location>
        <begin position="57"/>
        <end position="77"/>
    </location>
</feature>
<evidence type="ECO:0000256" key="3">
    <source>
        <dbReference type="ARBA" id="ARBA00022989"/>
    </source>
</evidence>
<feature type="transmembrane region" description="Helical" evidence="5">
    <location>
        <begin position="240"/>
        <end position="260"/>
    </location>
</feature>
<gene>
    <name evidence="7" type="ORF">DGYR_LOCUS13189</name>
</gene>
<evidence type="ECO:0000256" key="4">
    <source>
        <dbReference type="ARBA" id="ARBA00023136"/>
    </source>
</evidence>
<dbReference type="Gene3D" id="1.20.1070.10">
    <property type="entry name" value="Rhodopsin 7-helix transmembrane proteins"/>
    <property type="match status" value="1"/>
</dbReference>